<gene>
    <name evidence="2" type="ORF">SAMN05443428_101170</name>
</gene>
<keyword evidence="1" id="KW-1133">Transmembrane helix</keyword>
<evidence type="ECO:0000313" key="2">
    <source>
        <dbReference type="EMBL" id="SKA76274.1"/>
    </source>
</evidence>
<evidence type="ECO:0000256" key="1">
    <source>
        <dbReference type="SAM" id="Phobius"/>
    </source>
</evidence>
<dbReference type="Proteomes" id="UP000190105">
    <property type="component" value="Unassembled WGS sequence"/>
</dbReference>
<organism evidence="2 3">
    <name type="scientific">Caloramator quimbayensis</name>
    <dbReference type="NCBI Taxonomy" id="1147123"/>
    <lineage>
        <taxon>Bacteria</taxon>
        <taxon>Bacillati</taxon>
        <taxon>Bacillota</taxon>
        <taxon>Clostridia</taxon>
        <taxon>Eubacteriales</taxon>
        <taxon>Clostridiaceae</taxon>
        <taxon>Caloramator</taxon>
    </lineage>
</organism>
<reference evidence="3" key="1">
    <citation type="submission" date="2017-02" db="EMBL/GenBank/DDBJ databases">
        <authorList>
            <person name="Varghese N."/>
            <person name="Submissions S."/>
        </authorList>
    </citation>
    <scope>NUCLEOTIDE SEQUENCE [LARGE SCALE GENOMIC DNA]</scope>
    <source>
        <strain evidence="3">USBA 833</strain>
    </source>
</reference>
<name>A0A1T4WG16_9CLOT</name>
<feature type="transmembrane region" description="Helical" evidence="1">
    <location>
        <begin position="51"/>
        <end position="68"/>
    </location>
</feature>
<dbReference type="NCBIfam" id="NF042414">
    <property type="entry name" value="CLC_0170_fam"/>
    <property type="match status" value="1"/>
</dbReference>
<sequence length="70" mass="8424">MEVILKFIVDTFDLTVYILFIISSMFLIFIDCREYKKMKLNREYKFARNTAIVYLILGTILYIAARYIKI</sequence>
<proteinExistence type="predicted"/>
<dbReference type="InterPro" id="IPR049971">
    <property type="entry name" value="CLC_0170-like"/>
</dbReference>
<accession>A0A1T4WG16</accession>
<keyword evidence="1" id="KW-0812">Transmembrane</keyword>
<dbReference type="AlphaFoldDB" id="A0A1T4WG16"/>
<keyword evidence="1" id="KW-0472">Membrane</keyword>
<dbReference type="STRING" id="1147123.SAMN05443428_101170"/>
<evidence type="ECO:0000313" key="3">
    <source>
        <dbReference type="Proteomes" id="UP000190105"/>
    </source>
</evidence>
<dbReference type="RefSeq" id="WP_078695204.1">
    <property type="nucleotide sequence ID" value="NZ_FUYH01000001.1"/>
</dbReference>
<protein>
    <submittedName>
        <fullName evidence="2">Uncharacterized protein</fullName>
    </submittedName>
</protein>
<feature type="transmembrane region" description="Helical" evidence="1">
    <location>
        <begin position="12"/>
        <end position="30"/>
    </location>
</feature>
<keyword evidence="3" id="KW-1185">Reference proteome</keyword>
<dbReference type="EMBL" id="FUYH01000001">
    <property type="protein sequence ID" value="SKA76274.1"/>
    <property type="molecule type" value="Genomic_DNA"/>
</dbReference>